<organism evidence="2 3">
    <name type="scientific">Solihabitans fulvus</name>
    <dbReference type="NCBI Taxonomy" id="1892852"/>
    <lineage>
        <taxon>Bacteria</taxon>
        <taxon>Bacillati</taxon>
        <taxon>Actinomycetota</taxon>
        <taxon>Actinomycetes</taxon>
        <taxon>Pseudonocardiales</taxon>
        <taxon>Pseudonocardiaceae</taxon>
        <taxon>Solihabitans</taxon>
    </lineage>
</organism>
<comment type="caution">
    <text evidence="2">The sequence shown here is derived from an EMBL/GenBank/DDBJ whole genome shotgun (WGS) entry which is preliminary data.</text>
</comment>
<dbReference type="InterPro" id="IPR029032">
    <property type="entry name" value="AhpD-like"/>
</dbReference>
<dbReference type="EMBL" id="VUOB01000074">
    <property type="protein sequence ID" value="KAA2252580.1"/>
    <property type="molecule type" value="Genomic_DNA"/>
</dbReference>
<dbReference type="OrthoDB" id="4704294at2"/>
<dbReference type="PANTHER" id="PTHR34846:SF5">
    <property type="entry name" value="CARBOXYMUCONOLACTONE DECARBOXYLASE-LIKE DOMAIN-CONTAINING PROTEIN"/>
    <property type="match status" value="1"/>
</dbReference>
<feature type="domain" description="Carboxymuconolactone decarboxylase-like" evidence="1">
    <location>
        <begin position="43"/>
        <end position="123"/>
    </location>
</feature>
<dbReference type="Proteomes" id="UP000323454">
    <property type="component" value="Unassembled WGS sequence"/>
</dbReference>
<sequence>MGRVPPVRDGEDVEFDAYTEQLRASGAEVPNLTRVMGRNLHILSRWAAYNNALRFTSSLSEQTAELVILAVAAETDCRYSFAHHVHKALQCGIEPAKLAELRDWERSSRFDERELLVLRAVREITRRLRVGDETFALLRRRFHAEEVVDLVQLAAFYVSLSITTRSLDVDLEPSHRSWADSYWPDVS</sequence>
<dbReference type="AlphaFoldDB" id="A0A5B2WP35"/>
<dbReference type="InterPro" id="IPR003779">
    <property type="entry name" value="CMD-like"/>
</dbReference>
<reference evidence="2 3" key="1">
    <citation type="submission" date="2019-09" db="EMBL/GenBank/DDBJ databases">
        <title>Goodfellowia gen. nov., a new genus of the Pseudonocardineae related to Actinoalloteichus, containing Goodfellowia coeruleoviolacea gen. nov., comb. nov. gen. nov., comb. nov.</title>
        <authorList>
            <person name="Labeda D."/>
        </authorList>
    </citation>
    <scope>NUCLEOTIDE SEQUENCE [LARGE SCALE GENOMIC DNA]</scope>
    <source>
        <strain evidence="2 3">AN110305</strain>
    </source>
</reference>
<gene>
    <name evidence="2" type="ORF">F0L68_35295</name>
</gene>
<dbReference type="Gene3D" id="1.20.1290.10">
    <property type="entry name" value="AhpD-like"/>
    <property type="match status" value="1"/>
</dbReference>
<name>A0A5B2WP35_9PSEU</name>
<dbReference type="GO" id="GO:0051920">
    <property type="term" value="F:peroxiredoxin activity"/>
    <property type="evidence" value="ECO:0007669"/>
    <property type="project" value="InterPro"/>
</dbReference>
<dbReference type="SUPFAM" id="SSF69118">
    <property type="entry name" value="AhpD-like"/>
    <property type="match status" value="1"/>
</dbReference>
<accession>A0A5B2WP35</accession>
<dbReference type="Pfam" id="PF02627">
    <property type="entry name" value="CMD"/>
    <property type="match status" value="1"/>
</dbReference>
<dbReference type="RefSeq" id="WP_149854237.1">
    <property type="nucleotide sequence ID" value="NZ_VUOB01000074.1"/>
</dbReference>
<keyword evidence="3" id="KW-1185">Reference proteome</keyword>
<proteinExistence type="predicted"/>
<reference evidence="2 3" key="2">
    <citation type="submission" date="2019-09" db="EMBL/GenBank/DDBJ databases">
        <authorList>
            <person name="Jin C."/>
        </authorList>
    </citation>
    <scope>NUCLEOTIDE SEQUENCE [LARGE SCALE GENOMIC DNA]</scope>
    <source>
        <strain evidence="2 3">AN110305</strain>
    </source>
</reference>
<evidence type="ECO:0000259" key="1">
    <source>
        <dbReference type="Pfam" id="PF02627"/>
    </source>
</evidence>
<evidence type="ECO:0000313" key="2">
    <source>
        <dbReference type="EMBL" id="KAA2252580.1"/>
    </source>
</evidence>
<protein>
    <submittedName>
        <fullName evidence="2">Carboxymuconolactone decarboxylase family protein</fullName>
    </submittedName>
</protein>
<evidence type="ECO:0000313" key="3">
    <source>
        <dbReference type="Proteomes" id="UP000323454"/>
    </source>
</evidence>
<dbReference type="PANTHER" id="PTHR34846">
    <property type="entry name" value="4-CARBOXYMUCONOLACTONE DECARBOXYLASE FAMILY PROTEIN (AFU_ORTHOLOGUE AFUA_6G11590)"/>
    <property type="match status" value="1"/>
</dbReference>